<dbReference type="SUPFAM" id="SSF53271">
    <property type="entry name" value="PRTase-like"/>
    <property type="match status" value="1"/>
</dbReference>
<sequence>MNYNFDTQAGLISLKVLNTKKPVDDLLTFACRQNPKRSFMLVSKVLGRYTPTKPNVMREVYNYLSQAVEGDKLTYVVSLAEAATGLGAGVADSLARKQQSKVYFQHTTRHRLDVPLWFTVDEAHSHAVNHMFYAPKAELLDGIRQSNRLVVIDDEITTGRTIKLLITSLLKKLDNIDEIKILSLVNLLDEDLRLKEDDFGIKINYFSLMDAQISIDPKDDFRPELPQNVDAGLCESHSSADLGRCGMLMPYTGDLPNIKSSNKMTIVANGEHQYIPFLVAEQHENQGCHVLYQSINRSPLLVGESIDNKLAFSFNGSELEHYIYNFYPENRDVYVLLESESARDKHDFAREYPLRCVEVA</sequence>
<dbReference type="EMBL" id="CP044399">
    <property type="protein sequence ID" value="QFI38594.1"/>
    <property type="molecule type" value="Genomic_DNA"/>
</dbReference>
<feature type="domain" description="Orotate phosphoribosyltransferase-like" evidence="2">
    <location>
        <begin position="26"/>
        <end position="211"/>
    </location>
</feature>
<dbReference type="CDD" id="cd06223">
    <property type="entry name" value="PRTases_typeI"/>
    <property type="match status" value="1"/>
</dbReference>
<keyword evidence="4" id="KW-1185">Reference proteome</keyword>
<dbReference type="InterPro" id="IPR011214">
    <property type="entry name" value="UCP020967"/>
</dbReference>
<feature type="domain" description="TRSP" evidence="1">
    <location>
        <begin position="259"/>
        <end position="345"/>
    </location>
</feature>
<dbReference type="Pfam" id="PF15609">
    <property type="entry name" value="PRTase_2"/>
    <property type="match status" value="1"/>
</dbReference>
<evidence type="ECO:0008006" key="5">
    <source>
        <dbReference type="Google" id="ProtNLM"/>
    </source>
</evidence>
<dbReference type="Gene3D" id="3.40.50.2020">
    <property type="match status" value="1"/>
</dbReference>
<dbReference type="InterPro" id="IPR041688">
    <property type="entry name" value="PRTase_2"/>
</dbReference>
<dbReference type="RefSeq" id="WP_019439421.1">
    <property type="nucleotide sequence ID" value="NZ_ALOE01000002.1"/>
</dbReference>
<accession>A0A5J6WM54</accession>
<evidence type="ECO:0000313" key="3">
    <source>
        <dbReference type="EMBL" id="QFI38594.1"/>
    </source>
</evidence>
<protein>
    <recommendedName>
        <fullName evidence="5">Phosphoribosyltransferase</fullName>
    </recommendedName>
</protein>
<dbReference type="InterPro" id="IPR022537">
    <property type="entry name" value="TRSP_dom"/>
</dbReference>
<proteinExistence type="predicted"/>
<name>A0A5J6WM54_MORMI</name>
<reference evidence="3 4" key="1">
    <citation type="submission" date="2019-09" db="EMBL/GenBank/DDBJ databases">
        <title>Hybrid Assembly of the complete Genome of the Deep-Sea Bacterium Moritella marina from long Nanopore and Illumina reads.</title>
        <authorList>
            <person name="Magin S."/>
            <person name="Georgoulis A."/>
            <person name="Papadimitriou K."/>
            <person name="Iliakis G."/>
            <person name="Vorgias C.E."/>
        </authorList>
    </citation>
    <scope>NUCLEOTIDE SEQUENCE [LARGE SCALE GENOMIC DNA]</scope>
    <source>
        <strain evidence="3 4">MP-1</strain>
    </source>
</reference>
<dbReference type="InterPro" id="IPR000836">
    <property type="entry name" value="PRTase_dom"/>
</dbReference>
<dbReference type="KEGG" id="mmaa:FR932_12425"/>
<evidence type="ECO:0000313" key="4">
    <source>
        <dbReference type="Proteomes" id="UP000327424"/>
    </source>
</evidence>
<dbReference type="OrthoDB" id="56827at2"/>
<evidence type="ECO:0000259" key="2">
    <source>
        <dbReference type="Pfam" id="PF15609"/>
    </source>
</evidence>
<gene>
    <name evidence="3" type="ORF">FR932_12425</name>
</gene>
<evidence type="ECO:0000259" key="1">
    <source>
        <dbReference type="Pfam" id="PF12500"/>
    </source>
</evidence>
<dbReference type="InterPro" id="IPR029057">
    <property type="entry name" value="PRTase-like"/>
</dbReference>
<organism evidence="3 4">
    <name type="scientific">Moritella marina ATCC 15381</name>
    <dbReference type="NCBI Taxonomy" id="1202962"/>
    <lineage>
        <taxon>Bacteria</taxon>
        <taxon>Pseudomonadati</taxon>
        <taxon>Pseudomonadota</taxon>
        <taxon>Gammaproteobacteria</taxon>
        <taxon>Alteromonadales</taxon>
        <taxon>Moritellaceae</taxon>
        <taxon>Moritella</taxon>
    </lineage>
</organism>
<dbReference type="PIRSF" id="PIRSF020967">
    <property type="entry name" value="UCP020967"/>
    <property type="match status" value="1"/>
</dbReference>
<dbReference type="AlphaFoldDB" id="A0A5J6WM54"/>
<dbReference type="Proteomes" id="UP000327424">
    <property type="component" value="Chromosome"/>
</dbReference>
<dbReference type="Pfam" id="PF12500">
    <property type="entry name" value="TRSP"/>
    <property type="match status" value="1"/>
</dbReference>